<dbReference type="PROSITE" id="PS51195">
    <property type="entry name" value="Q_MOTIF"/>
    <property type="match status" value="1"/>
</dbReference>
<dbReference type="InterPro" id="IPR014014">
    <property type="entry name" value="RNA_helicase_DEAD_Q_motif"/>
</dbReference>
<dbReference type="GO" id="GO:0016787">
    <property type="term" value="F:hydrolase activity"/>
    <property type="evidence" value="ECO:0007669"/>
    <property type="project" value="UniProtKB-KW"/>
</dbReference>
<keyword evidence="6 11" id="KW-0067">ATP-binding</keyword>
<organism evidence="16 17">
    <name type="scientific">Entomobacter blattae</name>
    <dbReference type="NCBI Taxonomy" id="2762277"/>
    <lineage>
        <taxon>Bacteria</taxon>
        <taxon>Pseudomonadati</taxon>
        <taxon>Pseudomonadota</taxon>
        <taxon>Alphaproteobacteria</taxon>
        <taxon>Acetobacterales</taxon>
        <taxon>Acetobacteraceae</taxon>
        <taxon>Entomobacter</taxon>
    </lineage>
</organism>
<comment type="catalytic activity">
    <reaction evidence="8">
        <text>ATP + H2O = ADP + phosphate + H(+)</text>
        <dbReference type="Rhea" id="RHEA:13065"/>
        <dbReference type="ChEBI" id="CHEBI:15377"/>
        <dbReference type="ChEBI" id="CHEBI:15378"/>
        <dbReference type="ChEBI" id="CHEBI:30616"/>
        <dbReference type="ChEBI" id="CHEBI:43474"/>
        <dbReference type="ChEBI" id="CHEBI:456216"/>
        <dbReference type="EC" id="3.6.4.13"/>
    </reaction>
</comment>
<evidence type="ECO:0000256" key="6">
    <source>
        <dbReference type="ARBA" id="ARBA00022840"/>
    </source>
</evidence>
<evidence type="ECO:0000256" key="1">
    <source>
        <dbReference type="ARBA" id="ARBA00012552"/>
    </source>
</evidence>
<dbReference type="AlphaFoldDB" id="A0A7H1NSW0"/>
<dbReference type="InterPro" id="IPR027417">
    <property type="entry name" value="P-loop_NTPase"/>
</dbReference>
<evidence type="ECO:0000259" key="13">
    <source>
        <dbReference type="PROSITE" id="PS51192"/>
    </source>
</evidence>
<dbReference type="InterPro" id="IPR050079">
    <property type="entry name" value="DEAD_box_RNA_helicase"/>
</dbReference>
<feature type="region of interest" description="Disordered" evidence="12">
    <location>
        <begin position="398"/>
        <end position="455"/>
    </location>
</feature>
<evidence type="ECO:0000256" key="9">
    <source>
        <dbReference type="ARBA" id="ARBA00074363"/>
    </source>
</evidence>
<dbReference type="PANTHER" id="PTHR47959:SF13">
    <property type="entry name" value="ATP-DEPENDENT RNA HELICASE RHLE"/>
    <property type="match status" value="1"/>
</dbReference>
<dbReference type="Gene3D" id="3.40.50.300">
    <property type="entry name" value="P-loop containing nucleotide triphosphate hydrolases"/>
    <property type="match status" value="2"/>
</dbReference>
<dbReference type="GO" id="GO:0042255">
    <property type="term" value="P:ribosome assembly"/>
    <property type="evidence" value="ECO:0007669"/>
    <property type="project" value="UniProtKB-ARBA"/>
</dbReference>
<evidence type="ECO:0000256" key="2">
    <source>
        <dbReference type="ARBA" id="ARBA00022490"/>
    </source>
</evidence>
<dbReference type="FunFam" id="3.40.50.300:FF:000108">
    <property type="entry name" value="ATP-dependent RNA helicase RhlE"/>
    <property type="match status" value="1"/>
</dbReference>
<dbReference type="PROSITE" id="PS51194">
    <property type="entry name" value="HELICASE_CTER"/>
    <property type="match status" value="1"/>
</dbReference>
<dbReference type="InterPro" id="IPR011545">
    <property type="entry name" value="DEAD/DEAH_box_helicase_dom"/>
</dbReference>
<feature type="domain" description="Helicase C-terminal" evidence="14">
    <location>
        <begin position="253"/>
        <end position="403"/>
    </location>
</feature>
<accession>A0A7H1NSW0</accession>
<feature type="compositionally biased region" description="Basic and acidic residues" evidence="12">
    <location>
        <begin position="1"/>
        <end position="10"/>
    </location>
</feature>
<gene>
    <name evidence="16" type="primary">rhlE_1</name>
    <name evidence="16" type="ORF">JGUZn3_16490</name>
</gene>
<dbReference type="GO" id="GO:0009266">
    <property type="term" value="P:response to temperature stimulus"/>
    <property type="evidence" value="ECO:0007669"/>
    <property type="project" value="UniProtKB-ARBA"/>
</dbReference>
<keyword evidence="3 11" id="KW-0547">Nucleotide-binding</keyword>
<dbReference type="Pfam" id="PF00270">
    <property type="entry name" value="DEAD"/>
    <property type="match status" value="1"/>
</dbReference>
<keyword evidence="5 11" id="KW-0347">Helicase</keyword>
<evidence type="ECO:0000256" key="3">
    <source>
        <dbReference type="ARBA" id="ARBA00022741"/>
    </source>
</evidence>
<keyword evidence="2" id="KW-0963">Cytoplasm</keyword>
<evidence type="ECO:0000313" key="17">
    <source>
        <dbReference type="Proteomes" id="UP000516349"/>
    </source>
</evidence>
<dbReference type="EC" id="3.6.4.13" evidence="1"/>
<evidence type="ECO:0000259" key="15">
    <source>
        <dbReference type="PROSITE" id="PS51195"/>
    </source>
</evidence>
<keyword evidence="17" id="KW-1185">Reference proteome</keyword>
<evidence type="ECO:0000256" key="4">
    <source>
        <dbReference type="ARBA" id="ARBA00022801"/>
    </source>
</evidence>
<feature type="region of interest" description="Disordered" evidence="12">
    <location>
        <begin position="1"/>
        <end position="21"/>
    </location>
</feature>
<dbReference type="CDD" id="cd18787">
    <property type="entry name" value="SF2_C_DEAD"/>
    <property type="match status" value="1"/>
</dbReference>
<dbReference type="SMART" id="SM00490">
    <property type="entry name" value="HELICc"/>
    <property type="match status" value="1"/>
</dbReference>
<dbReference type="KEGG" id="ebla:JGUZn3_16490"/>
<evidence type="ECO:0000256" key="11">
    <source>
        <dbReference type="RuleBase" id="RU000492"/>
    </source>
</evidence>
<dbReference type="Pfam" id="PF00271">
    <property type="entry name" value="Helicase_C"/>
    <property type="match status" value="1"/>
</dbReference>
<evidence type="ECO:0000313" key="16">
    <source>
        <dbReference type="EMBL" id="QNT78870.1"/>
    </source>
</evidence>
<evidence type="ECO:0000256" key="8">
    <source>
        <dbReference type="ARBA" id="ARBA00047984"/>
    </source>
</evidence>
<dbReference type="EMBL" id="CP060244">
    <property type="protein sequence ID" value="QNT78870.1"/>
    <property type="molecule type" value="Genomic_DNA"/>
</dbReference>
<dbReference type="CDD" id="cd00268">
    <property type="entry name" value="DEADc"/>
    <property type="match status" value="1"/>
</dbReference>
<reference evidence="16 17" key="1">
    <citation type="submission" date="2020-08" db="EMBL/GenBank/DDBJ databases">
        <title>Complete genome sequence of Entomobacter blattae G55GP.</title>
        <authorList>
            <person name="Poehlein A."/>
            <person name="Guzman J."/>
            <person name="Daniel R."/>
            <person name="Vilcinskas A."/>
        </authorList>
    </citation>
    <scope>NUCLEOTIDE SEQUENCE [LARGE SCALE GENOMIC DNA]</scope>
    <source>
        <strain evidence="16 17">G55GP</strain>
    </source>
</reference>
<dbReference type="SUPFAM" id="SSF52540">
    <property type="entry name" value="P-loop containing nucleoside triphosphate hydrolases"/>
    <property type="match status" value="1"/>
</dbReference>
<evidence type="ECO:0000259" key="14">
    <source>
        <dbReference type="PROSITE" id="PS51194"/>
    </source>
</evidence>
<proteinExistence type="inferred from homology"/>
<dbReference type="PROSITE" id="PS51192">
    <property type="entry name" value="HELICASE_ATP_BIND_1"/>
    <property type="match status" value="1"/>
</dbReference>
<dbReference type="InterPro" id="IPR044742">
    <property type="entry name" value="DEAD/DEAH_RhlB"/>
</dbReference>
<feature type="short sequence motif" description="Q motif" evidence="10">
    <location>
        <begin position="23"/>
        <end position="51"/>
    </location>
</feature>
<evidence type="ECO:0000256" key="12">
    <source>
        <dbReference type="SAM" id="MobiDB-lite"/>
    </source>
</evidence>
<feature type="region of interest" description="Disordered" evidence="12">
    <location>
        <begin position="481"/>
        <end position="529"/>
    </location>
</feature>
<dbReference type="InterPro" id="IPR014001">
    <property type="entry name" value="Helicase_ATP-bd"/>
</dbReference>
<dbReference type="GO" id="GO:0005524">
    <property type="term" value="F:ATP binding"/>
    <property type="evidence" value="ECO:0007669"/>
    <property type="project" value="UniProtKB-KW"/>
</dbReference>
<dbReference type="SMART" id="SM00487">
    <property type="entry name" value="DEXDc"/>
    <property type="match status" value="1"/>
</dbReference>
<protein>
    <recommendedName>
        <fullName evidence="9">DEAD-box ATP-dependent RNA helicase RhpA</fullName>
        <ecNumber evidence="1">3.6.4.13</ecNumber>
    </recommendedName>
</protein>
<dbReference type="PANTHER" id="PTHR47959">
    <property type="entry name" value="ATP-DEPENDENT RNA HELICASE RHLE-RELATED"/>
    <property type="match status" value="1"/>
</dbReference>
<dbReference type="PROSITE" id="PS00039">
    <property type="entry name" value="DEAD_ATP_HELICASE"/>
    <property type="match status" value="1"/>
</dbReference>
<comment type="similarity">
    <text evidence="7 11">Belongs to the DEAD box helicase family.</text>
</comment>
<dbReference type="Proteomes" id="UP000516349">
    <property type="component" value="Chromosome"/>
</dbReference>
<evidence type="ECO:0000256" key="7">
    <source>
        <dbReference type="ARBA" id="ARBA00038437"/>
    </source>
</evidence>
<feature type="compositionally biased region" description="Basic residues" evidence="12">
    <location>
        <begin position="516"/>
        <end position="529"/>
    </location>
</feature>
<dbReference type="InterPro" id="IPR000629">
    <property type="entry name" value="RNA-helicase_DEAD-box_CS"/>
</dbReference>
<feature type="domain" description="DEAD-box RNA helicase Q" evidence="15">
    <location>
        <begin position="23"/>
        <end position="51"/>
    </location>
</feature>
<evidence type="ECO:0000256" key="10">
    <source>
        <dbReference type="PROSITE-ProRule" id="PRU00552"/>
    </source>
</evidence>
<feature type="compositionally biased region" description="Basic and acidic residues" evidence="12">
    <location>
        <begin position="487"/>
        <end position="504"/>
    </location>
</feature>
<dbReference type="GO" id="GO:0003676">
    <property type="term" value="F:nucleic acid binding"/>
    <property type="evidence" value="ECO:0007669"/>
    <property type="project" value="InterPro"/>
</dbReference>
<sequence length="529" mass="59030">MVNKPSEKKLAPSPSEKQKNKTISFNDLELSAPLLQAIEEIGYKTPTEIQVQAIPAILMGRDILGVAQTGTGKTASFTLPLLEILSGSRARARMPRSLILAPTRELALQVAENFQQYGRYTKLTHALLIGGESMTDQKETLNKGVDVLIATPGRLLDLFERGGLLLNQIRALVIDEADRMLDMGFIPDVEKIINLLPTTRQTLLFSATIADEIKTLADKFLFSPLEITIASSASVASTLTAKAIHVTPRQKNDVIKILLEQENIQSAITFCNRKRDVDILVRFLRKNNFSAQALHGDLTQSLRTSTLEKFRTGDIKILICSDIAARGIDVDTVSHVFNYDLPRHPEDYVHRIGRAGRAGRTGYAYSLVTDLDQKSLLAIEKLIGTKIEFIDIEEIKPSLQDTPPQQREKARSHSSHRTSSSPRREPAHSARISSSPDPLANEEVQNRGDGSETIRGFGNMIPSFMLRSPISLRALPNNEIGEALPDEQEKLPAHEESEESHQEPLLEEVSEIPPRRSTKRSYRRRYSRR</sequence>
<evidence type="ECO:0000256" key="5">
    <source>
        <dbReference type="ARBA" id="ARBA00022806"/>
    </source>
</evidence>
<feature type="domain" description="Helicase ATP-binding" evidence="13">
    <location>
        <begin position="54"/>
        <end position="227"/>
    </location>
</feature>
<keyword evidence="4 11" id="KW-0378">Hydrolase</keyword>
<dbReference type="InterPro" id="IPR001650">
    <property type="entry name" value="Helicase_C-like"/>
</dbReference>
<dbReference type="GO" id="GO:0003724">
    <property type="term" value="F:RNA helicase activity"/>
    <property type="evidence" value="ECO:0007669"/>
    <property type="project" value="UniProtKB-EC"/>
</dbReference>
<name>A0A7H1NSW0_9PROT</name>
<dbReference type="GO" id="GO:0005829">
    <property type="term" value="C:cytosol"/>
    <property type="evidence" value="ECO:0007669"/>
    <property type="project" value="TreeGrafter"/>
</dbReference>